<dbReference type="InterPro" id="IPR044492">
    <property type="entry name" value="P_typ_ATPase_HD_dom"/>
</dbReference>
<dbReference type="GO" id="GO:0016463">
    <property type="term" value="F:P-type zinc transporter activity"/>
    <property type="evidence" value="ECO:0007669"/>
    <property type="project" value="UniProtKB-EC"/>
</dbReference>
<dbReference type="InterPro" id="IPR036412">
    <property type="entry name" value="HAD-like_sf"/>
</dbReference>
<dbReference type="NCBIfam" id="TIGR01525">
    <property type="entry name" value="ATPase-IB_hvy"/>
    <property type="match status" value="1"/>
</dbReference>
<dbReference type="CDD" id="cd07544">
    <property type="entry name" value="P-type_ATPase_HM"/>
    <property type="match status" value="1"/>
</dbReference>
<dbReference type="Gene3D" id="2.70.150.10">
    <property type="entry name" value="Calcium-transporting ATPase, cytoplasmic transduction domain A"/>
    <property type="match status" value="1"/>
</dbReference>
<accession>B8IWI5</accession>
<evidence type="ECO:0000259" key="11">
    <source>
        <dbReference type="Pfam" id="PF00122"/>
    </source>
</evidence>
<feature type="transmembrane region" description="Helical" evidence="10">
    <location>
        <begin position="258"/>
        <end position="277"/>
    </location>
</feature>
<gene>
    <name evidence="13" type="ordered locus">Mnod_8719</name>
</gene>
<keyword evidence="14" id="KW-1185">Reference proteome</keyword>
<dbReference type="PANTHER" id="PTHR48085">
    <property type="entry name" value="CADMIUM/ZINC-TRANSPORTING ATPASE HMA2-RELATED"/>
    <property type="match status" value="1"/>
</dbReference>
<dbReference type="PROSITE" id="PS00154">
    <property type="entry name" value="ATPASE_E1_E2"/>
    <property type="match status" value="1"/>
</dbReference>
<evidence type="ECO:0000256" key="9">
    <source>
        <dbReference type="ARBA" id="ARBA00047308"/>
    </source>
</evidence>
<geneLocation type="plasmid" evidence="13 14">
    <name>pMNOD01</name>
</geneLocation>
<dbReference type="InterPro" id="IPR023299">
    <property type="entry name" value="ATPase_P-typ_cyto_dom_N"/>
</dbReference>
<feature type="transmembrane region" description="Helical" evidence="10">
    <location>
        <begin position="283"/>
        <end position="304"/>
    </location>
</feature>
<dbReference type="SUPFAM" id="SSF81665">
    <property type="entry name" value="Calcium ATPase, transmembrane domain M"/>
    <property type="match status" value="1"/>
</dbReference>
<dbReference type="InterPro" id="IPR023214">
    <property type="entry name" value="HAD_sf"/>
</dbReference>
<dbReference type="Gene3D" id="1.20.120.520">
    <property type="entry name" value="nmb1532 protein domain like"/>
    <property type="match status" value="1"/>
</dbReference>
<dbReference type="InterPro" id="IPR059000">
    <property type="entry name" value="ATPase_P-type_domA"/>
</dbReference>
<dbReference type="InterPro" id="IPR051014">
    <property type="entry name" value="Cation_Transport_ATPase_IB"/>
</dbReference>
<dbReference type="SFLD" id="SFLDF00027">
    <property type="entry name" value="p-type_atpase"/>
    <property type="match status" value="1"/>
</dbReference>
<dbReference type="InterPro" id="IPR001757">
    <property type="entry name" value="P_typ_ATPase"/>
</dbReference>
<dbReference type="KEGG" id="mno:Mnod_8719"/>
<keyword evidence="10" id="KW-0067">ATP-binding</keyword>
<evidence type="ECO:0000256" key="10">
    <source>
        <dbReference type="RuleBase" id="RU362081"/>
    </source>
</evidence>
<evidence type="ECO:0000256" key="2">
    <source>
        <dbReference type="ARBA" id="ARBA00006024"/>
    </source>
</evidence>
<feature type="transmembrane region" description="Helical" evidence="10">
    <location>
        <begin position="60"/>
        <end position="81"/>
    </location>
</feature>
<dbReference type="EC" id="7.2.2.12" evidence="8"/>
<dbReference type="Pfam" id="PF01814">
    <property type="entry name" value="Hemerythrin"/>
    <property type="match status" value="1"/>
</dbReference>
<dbReference type="SUPFAM" id="SSF56784">
    <property type="entry name" value="HAD-like"/>
    <property type="match status" value="1"/>
</dbReference>
<evidence type="ECO:0000256" key="6">
    <source>
        <dbReference type="ARBA" id="ARBA00022989"/>
    </source>
</evidence>
<dbReference type="SFLD" id="SFLDS00003">
    <property type="entry name" value="Haloacid_Dehalogenase"/>
    <property type="match status" value="1"/>
</dbReference>
<organism evidence="13 14">
    <name type="scientific">Methylobacterium nodulans (strain LMG 21967 / CNCM I-2342 / ORS 2060)</name>
    <dbReference type="NCBI Taxonomy" id="460265"/>
    <lineage>
        <taxon>Bacteria</taxon>
        <taxon>Pseudomonadati</taxon>
        <taxon>Pseudomonadota</taxon>
        <taxon>Alphaproteobacteria</taxon>
        <taxon>Hyphomicrobiales</taxon>
        <taxon>Methylobacteriaceae</taxon>
        <taxon>Methylobacterium</taxon>
    </lineage>
</organism>
<keyword evidence="13" id="KW-0614">Plasmid</keyword>
<dbReference type="NCBIfam" id="TIGR01494">
    <property type="entry name" value="ATPase_P-type"/>
    <property type="match status" value="2"/>
</dbReference>
<evidence type="ECO:0000256" key="4">
    <source>
        <dbReference type="ARBA" id="ARBA00022723"/>
    </source>
</evidence>
<dbReference type="InterPro" id="IPR012312">
    <property type="entry name" value="Hemerythrin-like"/>
</dbReference>
<dbReference type="Pfam" id="PF00702">
    <property type="entry name" value="Hydrolase"/>
    <property type="match status" value="1"/>
</dbReference>
<dbReference type="Gene3D" id="3.40.50.1000">
    <property type="entry name" value="HAD superfamily/HAD-like"/>
    <property type="match status" value="1"/>
</dbReference>
<dbReference type="AlphaFoldDB" id="B8IWI5"/>
<evidence type="ECO:0000259" key="12">
    <source>
        <dbReference type="Pfam" id="PF01814"/>
    </source>
</evidence>
<dbReference type="InterPro" id="IPR008250">
    <property type="entry name" value="ATPase_P-typ_transduc_dom_A_sf"/>
</dbReference>
<dbReference type="InterPro" id="IPR018303">
    <property type="entry name" value="ATPase_P-typ_P_site"/>
</dbReference>
<evidence type="ECO:0000256" key="8">
    <source>
        <dbReference type="ARBA" id="ARBA00039097"/>
    </source>
</evidence>
<dbReference type="InterPro" id="IPR023298">
    <property type="entry name" value="ATPase_P-typ_TM_dom_sf"/>
</dbReference>
<dbReference type="SFLD" id="SFLDG00002">
    <property type="entry name" value="C1.7:_P-type_atpase_like"/>
    <property type="match status" value="1"/>
</dbReference>
<comment type="similarity">
    <text evidence="2 10">Belongs to the cation transport ATPase (P-type) (TC 3.A.3) family. Type IB subfamily.</text>
</comment>
<evidence type="ECO:0000256" key="7">
    <source>
        <dbReference type="ARBA" id="ARBA00023136"/>
    </source>
</evidence>
<dbReference type="Gene3D" id="3.40.1110.10">
    <property type="entry name" value="Calcium-transporting ATPase, cytoplasmic domain N"/>
    <property type="match status" value="1"/>
</dbReference>
<proteinExistence type="inferred from homology"/>
<reference evidence="14" key="1">
    <citation type="submission" date="2009-01" db="EMBL/GenBank/DDBJ databases">
        <title>Complete sequence of plasmid 1 of Methylobacterium nodulans ORS 2060.</title>
        <authorList>
            <consortium name="US DOE Joint Genome Institute"/>
            <person name="Lucas S."/>
            <person name="Copeland A."/>
            <person name="Lapidus A."/>
            <person name="Glavina del Rio T."/>
            <person name="Dalin E."/>
            <person name="Tice H."/>
            <person name="Bruce D."/>
            <person name="Goodwin L."/>
            <person name="Pitluck S."/>
            <person name="Sims D."/>
            <person name="Brettin T."/>
            <person name="Detter J.C."/>
            <person name="Han C."/>
            <person name="Larimer F."/>
            <person name="Land M."/>
            <person name="Hauser L."/>
            <person name="Kyrpides N."/>
            <person name="Ivanova N."/>
            <person name="Marx C.J."/>
            <person name="Richardson P."/>
        </authorList>
    </citation>
    <scope>NUCLEOTIDE SEQUENCE [LARGE SCALE GENOMIC DNA]</scope>
    <source>
        <strain evidence="14">LMG 21967 / CNCM I-2342 / ORS 2060</strain>
        <plasmid evidence="14">Plasmid pMNOD01</plasmid>
    </source>
</reference>
<evidence type="ECO:0000256" key="1">
    <source>
        <dbReference type="ARBA" id="ARBA00004370"/>
    </source>
</evidence>
<comment type="subcellular location">
    <subcellularLocation>
        <location evidence="10">Cell membrane</location>
    </subcellularLocation>
    <subcellularLocation>
        <location evidence="1">Membrane</location>
    </subcellularLocation>
</comment>
<dbReference type="GO" id="GO:0005886">
    <property type="term" value="C:plasma membrane"/>
    <property type="evidence" value="ECO:0007669"/>
    <property type="project" value="UniProtKB-SubCell"/>
</dbReference>
<keyword evidence="6 10" id="KW-1133">Transmembrane helix</keyword>
<dbReference type="GO" id="GO:0015086">
    <property type="term" value="F:cadmium ion transmembrane transporter activity"/>
    <property type="evidence" value="ECO:0007669"/>
    <property type="project" value="TreeGrafter"/>
</dbReference>
<dbReference type="SUPFAM" id="SSF81653">
    <property type="entry name" value="Calcium ATPase, transduction domain A"/>
    <property type="match status" value="1"/>
</dbReference>
<feature type="domain" description="P-type ATPase A" evidence="11">
    <location>
        <begin position="143"/>
        <end position="242"/>
    </location>
</feature>
<dbReference type="Pfam" id="PF00122">
    <property type="entry name" value="E1-E2_ATPase"/>
    <property type="match status" value="1"/>
</dbReference>
<evidence type="ECO:0000256" key="5">
    <source>
        <dbReference type="ARBA" id="ARBA00022967"/>
    </source>
</evidence>
<dbReference type="HOGENOM" id="CLU_001771_6_3_5"/>
<dbReference type="PRINTS" id="PR00119">
    <property type="entry name" value="CATATPASE"/>
</dbReference>
<dbReference type="Proteomes" id="UP000008207">
    <property type="component" value="Plasmid pMNOD01"/>
</dbReference>
<feature type="domain" description="Hemerythrin-like" evidence="12">
    <location>
        <begin position="653"/>
        <end position="787"/>
    </location>
</feature>
<evidence type="ECO:0000313" key="14">
    <source>
        <dbReference type="Proteomes" id="UP000008207"/>
    </source>
</evidence>
<keyword evidence="5" id="KW-1278">Translocase</keyword>
<protein>
    <recommendedName>
        <fullName evidence="8">P-type Zn(2+) transporter</fullName>
        <ecNumber evidence="8">7.2.2.12</ecNumber>
    </recommendedName>
</protein>
<keyword evidence="10" id="KW-0547">Nucleotide-binding</keyword>
<feature type="transmembrane region" description="Helical" evidence="10">
    <location>
        <begin position="593"/>
        <end position="612"/>
    </location>
</feature>
<dbReference type="NCBIfam" id="TIGR01512">
    <property type="entry name" value="ATPase-IB2_Cd"/>
    <property type="match status" value="1"/>
</dbReference>
<feature type="transmembrane region" description="Helical" evidence="10">
    <location>
        <begin position="33"/>
        <end position="53"/>
    </location>
</feature>
<dbReference type="EMBL" id="CP001350">
    <property type="protein sequence ID" value="ACL62775.1"/>
    <property type="molecule type" value="Genomic_DNA"/>
</dbReference>
<name>B8IWI5_METNO</name>
<evidence type="ECO:0000256" key="3">
    <source>
        <dbReference type="ARBA" id="ARBA00022692"/>
    </source>
</evidence>
<evidence type="ECO:0000313" key="13">
    <source>
        <dbReference type="EMBL" id="ACL62775.1"/>
    </source>
</evidence>
<dbReference type="GO" id="GO:0005524">
    <property type="term" value="F:ATP binding"/>
    <property type="evidence" value="ECO:0007669"/>
    <property type="project" value="UniProtKB-UniRule"/>
</dbReference>
<keyword evidence="7 10" id="KW-0472">Membrane</keyword>
<feature type="transmembrane region" description="Helical" evidence="10">
    <location>
        <begin position="93"/>
        <end position="118"/>
    </location>
</feature>
<dbReference type="InterPro" id="IPR027256">
    <property type="entry name" value="P-typ_ATPase_IB"/>
</dbReference>
<comment type="catalytic activity">
    <reaction evidence="9">
        <text>Zn(2+)(in) + ATP + H2O = Zn(2+)(out) + ADP + phosphate + H(+)</text>
        <dbReference type="Rhea" id="RHEA:20621"/>
        <dbReference type="ChEBI" id="CHEBI:15377"/>
        <dbReference type="ChEBI" id="CHEBI:15378"/>
        <dbReference type="ChEBI" id="CHEBI:29105"/>
        <dbReference type="ChEBI" id="CHEBI:30616"/>
        <dbReference type="ChEBI" id="CHEBI:43474"/>
        <dbReference type="ChEBI" id="CHEBI:456216"/>
        <dbReference type="EC" id="7.2.2.12"/>
    </reaction>
</comment>
<keyword evidence="4 10" id="KW-0479">Metal-binding</keyword>
<keyword evidence="10" id="KW-1003">Cell membrane</keyword>
<dbReference type="PANTHER" id="PTHR48085:SF5">
    <property type="entry name" value="CADMIUM_ZINC-TRANSPORTING ATPASE HMA4-RELATED"/>
    <property type="match status" value="1"/>
</dbReference>
<sequence length="802" mass="84310">MPLDLRLEEVMRGRSGIIRQAEPTPVMAEHKRILDLALLAFALAGLAAGLVARGLHQDDWAAWLFLAGTVPVLVAVLADSAASLLRREVGLDIIALVSIGGALLLHEYVAAAVIGLMLSGGRALEDFADARARREMSALLARVPRTANLYEAEQLKAVPLESVRAGDRLLVRAGETVPVDGIVSGGTAVLDEAALTGESLPVTRARSERLRSGSINAGAPFDMAATSSAADSTFAGIVRLVQAAQEAKAPSARLADRAAFVFTPLAIALAGAAWAWSGDPVRGLAVLVVATPCPLILAVPVAIVSGLSRCAGRGVLVKGGGALEQLARLRTLYLDKTGTLTGGQARVVAVETETGVASDEVLRVAASLDQLSQHVIAEAVVAAARRRGLELCLPTNVEEEPGAGLTGNLEGRCVSVGSYAYVSARAGQSDWSGRFLRRMGYEGATGVFVAAEGRMLGAILLADEIRADSARALRLLRRAGIGRVVMLTGDRHDAAERIGSALGVDEVRAEQQPQDKLAAIAEAKTQGICAMVGDGVNDAPALAAADIGIAMGARGSGASSEAASVVLLVDRLDRLADALAIAQGARRIALRSVWIGMGLSIAAMVVAALGLLPPVAGALLQEAIDVAAIFNALRVLRVRIPGRPQVSLPLAEVTRLKEEHERLIGPLARLRAVADQLATLPPDEAAVALREVENLVRERLLRHEREDDLQLYPRIERALGGDDPIAAMHRTHREVQELGSVLTRMVGELPPEGIDLPALNDFRRVLYGLDAILRLHFAQEDELYHGLASTEAVRPESQAAPA</sequence>
<dbReference type="GO" id="GO:0016887">
    <property type="term" value="F:ATP hydrolysis activity"/>
    <property type="evidence" value="ECO:0007669"/>
    <property type="project" value="InterPro"/>
</dbReference>
<keyword evidence="3 10" id="KW-0812">Transmembrane</keyword>
<dbReference type="GO" id="GO:0046872">
    <property type="term" value="F:metal ion binding"/>
    <property type="evidence" value="ECO:0007669"/>
    <property type="project" value="UniProtKB-KW"/>
</dbReference>